<keyword evidence="8" id="KW-1185">Reference proteome</keyword>
<keyword evidence="2" id="KW-0812">Transmembrane</keyword>
<feature type="region of interest" description="Disordered" evidence="6">
    <location>
        <begin position="1"/>
        <end position="84"/>
    </location>
</feature>
<reference evidence="7 8" key="1">
    <citation type="submission" date="2013-04" db="EMBL/GenBank/DDBJ databases">
        <title>Shimia sp. 22II-S11-Z10 Genome Sequencing.</title>
        <authorList>
            <person name="Lai Q."/>
            <person name="Li G."/>
            <person name="Shao Z."/>
        </authorList>
    </citation>
    <scope>NUCLEOTIDE SEQUENCE [LARGE SCALE GENOMIC DNA]</scope>
    <source>
        <strain evidence="8">22II-S11-Z10</strain>
    </source>
</reference>
<evidence type="ECO:0000256" key="5">
    <source>
        <dbReference type="SAM" id="Coils"/>
    </source>
</evidence>
<evidence type="ECO:0000313" key="7">
    <source>
        <dbReference type="EMBL" id="KCV82574.1"/>
    </source>
</evidence>
<dbReference type="EMBL" id="AQQY01000003">
    <property type="protein sequence ID" value="KCV82574.1"/>
    <property type="molecule type" value="Genomic_DNA"/>
</dbReference>
<sequence length="399" mass="41487">MGFVTDSSKPTENQIDGETKAEAEDQAAKTQESLDQIEDEATIEEESETKAQEDIEQIEEVLQDADTPLEAPEPEITSEPKRSGGFMGPVVGGIIAAVIGFGASQYLGPLGLFGDPQNDTRIDELVLKNDEVAQTIADLKASVAAIAPVDMTPQITALGDTAEDLAIQIETLSQALTDLDVRVTEIEKAPIASGDSSGAAAAYQRELEEMRAELADQRARNDELLTKVETAASDATSEARALEAHSAAMRIMAALETGTGFEAALGSLSGYDLPAALTDVAQTGVTSLAGLQTEFAGYARDALAASLKAAPGASTSERLSNFLRVQTGARSLTPRDGDDPDAVLSRAQAAVAAGDLTTALAELTTLPENGQAAMADWVAQAQARLDAQAAAKALLASVN</sequence>
<evidence type="ECO:0000313" key="8">
    <source>
        <dbReference type="Proteomes" id="UP000024836"/>
    </source>
</evidence>
<evidence type="ECO:0000256" key="6">
    <source>
        <dbReference type="SAM" id="MobiDB-lite"/>
    </source>
</evidence>
<evidence type="ECO:0000256" key="2">
    <source>
        <dbReference type="ARBA" id="ARBA00022692"/>
    </source>
</evidence>
<dbReference type="GO" id="GO:0016020">
    <property type="term" value="C:membrane"/>
    <property type="evidence" value="ECO:0007669"/>
    <property type="project" value="UniProtKB-SubCell"/>
</dbReference>
<feature type="compositionally biased region" description="Polar residues" evidence="6">
    <location>
        <begin position="1"/>
        <end position="16"/>
    </location>
</feature>
<evidence type="ECO:0000256" key="3">
    <source>
        <dbReference type="ARBA" id="ARBA00022989"/>
    </source>
</evidence>
<gene>
    <name evidence="7" type="ORF">ATO10_06516</name>
</gene>
<name>A0A058ZLS1_9RHOB</name>
<dbReference type="Pfam" id="PF09731">
    <property type="entry name" value="Mitofilin"/>
    <property type="match status" value="1"/>
</dbReference>
<evidence type="ECO:0008006" key="9">
    <source>
        <dbReference type="Google" id="ProtNLM"/>
    </source>
</evidence>
<feature type="coiled-coil region" evidence="5">
    <location>
        <begin position="200"/>
        <end position="227"/>
    </location>
</feature>
<dbReference type="AlphaFoldDB" id="A0A058ZLS1"/>
<protein>
    <recommendedName>
        <fullName evidence="9">Mitochondrial inner membrane protein</fullName>
    </recommendedName>
</protein>
<keyword evidence="5" id="KW-0175">Coiled coil</keyword>
<feature type="compositionally biased region" description="Acidic residues" evidence="6">
    <location>
        <begin position="54"/>
        <end position="63"/>
    </location>
</feature>
<keyword evidence="4" id="KW-0472">Membrane</keyword>
<dbReference type="Proteomes" id="UP000024836">
    <property type="component" value="Unassembled WGS sequence"/>
</dbReference>
<evidence type="ECO:0000256" key="4">
    <source>
        <dbReference type="ARBA" id="ARBA00023136"/>
    </source>
</evidence>
<dbReference type="InterPro" id="IPR019133">
    <property type="entry name" value="MIC60"/>
</dbReference>
<feature type="compositionally biased region" description="Acidic residues" evidence="6">
    <location>
        <begin position="35"/>
        <end position="47"/>
    </location>
</feature>
<comment type="caution">
    <text evidence="7">The sequence shown here is derived from an EMBL/GenBank/DDBJ whole genome shotgun (WGS) entry which is preliminary data.</text>
</comment>
<accession>A0A058ZLS1</accession>
<proteinExistence type="predicted"/>
<evidence type="ECO:0000256" key="1">
    <source>
        <dbReference type="ARBA" id="ARBA00004370"/>
    </source>
</evidence>
<feature type="compositionally biased region" description="Basic and acidic residues" evidence="6">
    <location>
        <begin position="17"/>
        <end position="27"/>
    </location>
</feature>
<keyword evidence="3" id="KW-1133">Transmembrane helix</keyword>
<comment type="subcellular location">
    <subcellularLocation>
        <location evidence="1">Membrane</location>
    </subcellularLocation>
</comment>
<organism evidence="7 8">
    <name type="scientific">Actibacterium atlanticum</name>
    <dbReference type="NCBI Taxonomy" id="1461693"/>
    <lineage>
        <taxon>Bacteria</taxon>
        <taxon>Pseudomonadati</taxon>
        <taxon>Pseudomonadota</taxon>
        <taxon>Alphaproteobacteria</taxon>
        <taxon>Rhodobacterales</taxon>
        <taxon>Roseobacteraceae</taxon>
        <taxon>Actibacterium</taxon>
    </lineage>
</organism>
<dbReference type="STRING" id="1461693.ATO10_06516"/>
<dbReference type="eggNOG" id="COG4223">
    <property type="taxonomic scope" value="Bacteria"/>
</dbReference>